<proteinExistence type="predicted"/>
<dbReference type="Gene3D" id="1.10.10.10">
    <property type="entry name" value="Winged helix-like DNA-binding domain superfamily/Winged helix DNA-binding domain"/>
    <property type="match status" value="1"/>
</dbReference>
<comment type="caution">
    <text evidence="2">The sequence shown here is derived from an EMBL/GenBank/DDBJ whole genome shotgun (WGS) entry which is preliminary data.</text>
</comment>
<dbReference type="InterPro" id="IPR013249">
    <property type="entry name" value="RNA_pol_sigma70_r4_t2"/>
</dbReference>
<organism evidence="2">
    <name type="scientific">marine sediment metagenome</name>
    <dbReference type="NCBI Taxonomy" id="412755"/>
    <lineage>
        <taxon>unclassified sequences</taxon>
        <taxon>metagenomes</taxon>
        <taxon>ecological metagenomes</taxon>
    </lineage>
</organism>
<evidence type="ECO:0000313" key="2">
    <source>
        <dbReference type="EMBL" id="KKK55690.1"/>
    </source>
</evidence>
<reference evidence="2" key="1">
    <citation type="journal article" date="2015" name="Nature">
        <title>Complex archaea that bridge the gap between prokaryotes and eukaryotes.</title>
        <authorList>
            <person name="Spang A."/>
            <person name="Saw J.H."/>
            <person name="Jorgensen S.L."/>
            <person name="Zaremba-Niedzwiedzka K."/>
            <person name="Martijn J."/>
            <person name="Lind A.E."/>
            <person name="van Eijk R."/>
            <person name="Schleper C."/>
            <person name="Guy L."/>
            <person name="Ettema T.J."/>
        </authorList>
    </citation>
    <scope>NUCLEOTIDE SEQUENCE</scope>
</reference>
<gene>
    <name evidence="2" type="ORF">LCGC14_3072000</name>
</gene>
<dbReference type="GO" id="GO:0006352">
    <property type="term" value="P:DNA-templated transcription initiation"/>
    <property type="evidence" value="ECO:0007669"/>
    <property type="project" value="InterPro"/>
</dbReference>
<dbReference type="GO" id="GO:0003677">
    <property type="term" value="F:DNA binding"/>
    <property type="evidence" value="ECO:0007669"/>
    <property type="project" value="InterPro"/>
</dbReference>
<dbReference type="GO" id="GO:0016987">
    <property type="term" value="F:sigma factor activity"/>
    <property type="evidence" value="ECO:0007669"/>
    <property type="project" value="InterPro"/>
</dbReference>
<feature type="domain" description="RNA polymerase sigma factor 70 region 4 type 2" evidence="1">
    <location>
        <begin position="1"/>
        <end position="26"/>
    </location>
</feature>
<accession>A0A0F8X458</accession>
<feature type="non-terminal residue" evidence="2">
    <location>
        <position position="26"/>
    </location>
</feature>
<dbReference type="InterPro" id="IPR036388">
    <property type="entry name" value="WH-like_DNA-bd_sf"/>
</dbReference>
<dbReference type="Pfam" id="PF08281">
    <property type="entry name" value="Sigma70_r4_2"/>
    <property type="match status" value="1"/>
</dbReference>
<protein>
    <recommendedName>
        <fullName evidence="1">RNA polymerase sigma factor 70 region 4 type 2 domain-containing protein</fullName>
    </recommendedName>
</protein>
<sequence>MAPRDRLVLTLRYLEDRSVAETAELT</sequence>
<evidence type="ECO:0000259" key="1">
    <source>
        <dbReference type="Pfam" id="PF08281"/>
    </source>
</evidence>
<dbReference type="AlphaFoldDB" id="A0A0F8X458"/>
<name>A0A0F8X458_9ZZZZ</name>
<dbReference type="EMBL" id="LAZR01065371">
    <property type="protein sequence ID" value="KKK55690.1"/>
    <property type="molecule type" value="Genomic_DNA"/>
</dbReference>